<proteinExistence type="predicted"/>
<comment type="caution">
    <text evidence="4">The sequence shown here is derived from an EMBL/GenBank/DDBJ whole genome shotgun (WGS) entry which is preliminary data.</text>
</comment>
<dbReference type="PANTHER" id="PTHR44591">
    <property type="entry name" value="STRESS RESPONSE REGULATOR PROTEIN 1"/>
    <property type="match status" value="1"/>
</dbReference>
<dbReference type="InterPro" id="IPR011006">
    <property type="entry name" value="CheY-like_superfamily"/>
</dbReference>
<dbReference type="Pfam" id="PF00072">
    <property type="entry name" value="Response_reg"/>
    <property type="match status" value="1"/>
</dbReference>
<dbReference type="PROSITE" id="PS50110">
    <property type="entry name" value="RESPONSE_REGULATORY"/>
    <property type="match status" value="1"/>
</dbReference>
<protein>
    <submittedName>
        <fullName evidence="4">Response regulator</fullName>
    </submittedName>
</protein>
<evidence type="ECO:0000313" key="4">
    <source>
        <dbReference type="EMBL" id="MCY1081951.1"/>
    </source>
</evidence>
<accession>A0ABT4AKX1</accession>
<dbReference type="SMART" id="SM00448">
    <property type="entry name" value="REC"/>
    <property type="match status" value="1"/>
</dbReference>
<dbReference type="SUPFAM" id="SSF52172">
    <property type="entry name" value="CheY-like"/>
    <property type="match status" value="1"/>
</dbReference>
<feature type="domain" description="Response regulatory" evidence="3">
    <location>
        <begin position="13"/>
        <end position="135"/>
    </location>
</feature>
<evidence type="ECO:0000256" key="2">
    <source>
        <dbReference type="PROSITE-ProRule" id="PRU00169"/>
    </source>
</evidence>
<dbReference type="EMBL" id="JAPNKA010000001">
    <property type="protein sequence ID" value="MCY1081951.1"/>
    <property type="molecule type" value="Genomic_DNA"/>
</dbReference>
<keyword evidence="1 2" id="KW-0597">Phosphoprotein</keyword>
<dbReference type="RefSeq" id="WP_267540530.1">
    <property type="nucleotide sequence ID" value="NZ_JAPNKA010000001.1"/>
</dbReference>
<dbReference type="PANTHER" id="PTHR44591:SF18">
    <property type="entry name" value="REGULATORY PROTEIN"/>
    <property type="match status" value="1"/>
</dbReference>
<evidence type="ECO:0000313" key="5">
    <source>
        <dbReference type="Proteomes" id="UP001207654"/>
    </source>
</evidence>
<evidence type="ECO:0000259" key="3">
    <source>
        <dbReference type="PROSITE" id="PS50110"/>
    </source>
</evidence>
<sequence length="150" mass="15924">MLSSLPSEPHPPRILLAEDDAELRALLTLTLARAGCAVVALEDGFELSDYVSLTKVCGGPLQPPDLILSDVRMPGLTGLEVLTQVQAAGLFCPVVILSAFADDATREAARRLGASAFLDKPVDLDVLTATVRQEISTPHGPGLRMREVLP</sequence>
<dbReference type="Gene3D" id="3.40.50.2300">
    <property type="match status" value="1"/>
</dbReference>
<reference evidence="4 5" key="1">
    <citation type="submission" date="2022-11" db="EMBL/GenBank/DDBJ databases">
        <title>Minimal conservation of predation-associated metabolite biosynthetic gene clusters underscores biosynthetic potential of Myxococcota including descriptions for ten novel species: Archangium lansinium sp. nov., Myxococcus landrumus sp. nov., Nannocystis bai.</title>
        <authorList>
            <person name="Ahearne A."/>
            <person name="Stevens C."/>
            <person name="Phillips K."/>
        </authorList>
    </citation>
    <scope>NUCLEOTIDE SEQUENCE [LARGE SCALE GENOMIC DNA]</scope>
    <source>
        <strain evidence="4 5">MIWBW</strain>
    </source>
</reference>
<dbReference type="InterPro" id="IPR050595">
    <property type="entry name" value="Bact_response_regulator"/>
</dbReference>
<feature type="modified residue" description="4-aspartylphosphate" evidence="2">
    <location>
        <position position="70"/>
    </location>
</feature>
<evidence type="ECO:0000256" key="1">
    <source>
        <dbReference type="ARBA" id="ARBA00022553"/>
    </source>
</evidence>
<dbReference type="InterPro" id="IPR001789">
    <property type="entry name" value="Sig_transdc_resp-reg_receiver"/>
</dbReference>
<dbReference type="Proteomes" id="UP001207654">
    <property type="component" value="Unassembled WGS sequence"/>
</dbReference>
<name>A0ABT4AKX1_9BACT</name>
<organism evidence="4 5">
    <name type="scientific">Archangium lansingense</name>
    <dbReference type="NCBI Taxonomy" id="2995310"/>
    <lineage>
        <taxon>Bacteria</taxon>
        <taxon>Pseudomonadati</taxon>
        <taxon>Myxococcota</taxon>
        <taxon>Myxococcia</taxon>
        <taxon>Myxococcales</taxon>
        <taxon>Cystobacterineae</taxon>
        <taxon>Archangiaceae</taxon>
        <taxon>Archangium</taxon>
    </lineage>
</organism>
<keyword evidence="5" id="KW-1185">Reference proteome</keyword>
<gene>
    <name evidence="4" type="ORF">OV287_46630</name>
</gene>